<name>A0A2P2QCZ6_RHIMU</name>
<organism evidence="1">
    <name type="scientific">Rhizophora mucronata</name>
    <name type="common">Asiatic mangrove</name>
    <dbReference type="NCBI Taxonomy" id="61149"/>
    <lineage>
        <taxon>Eukaryota</taxon>
        <taxon>Viridiplantae</taxon>
        <taxon>Streptophyta</taxon>
        <taxon>Embryophyta</taxon>
        <taxon>Tracheophyta</taxon>
        <taxon>Spermatophyta</taxon>
        <taxon>Magnoliopsida</taxon>
        <taxon>eudicotyledons</taxon>
        <taxon>Gunneridae</taxon>
        <taxon>Pentapetalae</taxon>
        <taxon>rosids</taxon>
        <taxon>fabids</taxon>
        <taxon>Malpighiales</taxon>
        <taxon>Rhizophoraceae</taxon>
        <taxon>Rhizophora</taxon>
    </lineage>
</organism>
<accession>A0A2P2QCZ6</accession>
<reference evidence="1" key="1">
    <citation type="submission" date="2018-02" db="EMBL/GenBank/DDBJ databases">
        <title>Rhizophora mucronata_Transcriptome.</title>
        <authorList>
            <person name="Meera S.P."/>
            <person name="Sreeshan A."/>
            <person name="Augustine A."/>
        </authorList>
    </citation>
    <scope>NUCLEOTIDE SEQUENCE</scope>
    <source>
        <tissue evidence="1">Leaf</tissue>
    </source>
</reference>
<proteinExistence type="predicted"/>
<evidence type="ECO:0000313" key="1">
    <source>
        <dbReference type="EMBL" id="MBX64819.1"/>
    </source>
</evidence>
<sequence length="11" mass="1449">MMHLMHIYFLL</sequence>
<dbReference type="EMBL" id="GGEC01084335">
    <property type="protein sequence ID" value="MBX64819.1"/>
    <property type="molecule type" value="Transcribed_RNA"/>
</dbReference>
<protein>
    <submittedName>
        <fullName evidence="1">Uncharacterized protein</fullName>
    </submittedName>
</protein>